<dbReference type="Proteomes" id="UP001321473">
    <property type="component" value="Unassembled WGS sequence"/>
</dbReference>
<gene>
    <name evidence="1" type="ORF">V5799_016929</name>
</gene>
<reference evidence="1 2" key="1">
    <citation type="journal article" date="2023" name="Arcadia Sci">
        <title>De novo assembly of a long-read Amblyomma americanum tick genome.</title>
        <authorList>
            <person name="Chou S."/>
            <person name="Poskanzer K.E."/>
            <person name="Rollins M."/>
            <person name="Thuy-Boun P.S."/>
        </authorList>
    </citation>
    <scope>NUCLEOTIDE SEQUENCE [LARGE SCALE GENOMIC DNA]</scope>
    <source>
        <strain evidence="1">F_SG_1</strain>
        <tissue evidence="1">Salivary glands</tissue>
    </source>
</reference>
<protein>
    <submittedName>
        <fullName evidence="1">Uncharacterized protein</fullName>
    </submittedName>
</protein>
<keyword evidence="2" id="KW-1185">Reference proteome</keyword>
<organism evidence="1 2">
    <name type="scientific">Amblyomma americanum</name>
    <name type="common">Lone star tick</name>
    <dbReference type="NCBI Taxonomy" id="6943"/>
    <lineage>
        <taxon>Eukaryota</taxon>
        <taxon>Metazoa</taxon>
        <taxon>Ecdysozoa</taxon>
        <taxon>Arthropoda</taxon>
        <taxon>Chelicerata</taxon>
        <taxon>Arachnida</taxon>
        <taxon>Acari</taxon>
        <taxon>Parasitiformes</taxon>
        <taxon>Ixodida</taxon>
        <taxon>Ixodoidea</taxon>
        <taxon>Ixodidae</taxon>
        <taxon>Amblyomminae</taxon>
        <taxon>Amblyomma</taxon>
    </lineage>
</organism>
<comment type="caution">
    <text evidence="1">The sequence shown here is derived from an EMBL/GenBank/DDBJ whole genome shotgun (WGS) entry which is preliminary data.</text>
</comment>
<dbReference type="AlphaFoldDB" id="A0AAQ4F3K1"/>
<dbReference type="EMBL" id="JARKHS020007405">
    <property type="protein sequence ID" value="KAK8781730.1"/>
    <property type="molecule type" value="Genomic_DNA"/>
</dbReference>
<proteinExistence type="predicted"/>
<name>A0AAQ4F3K1_AMBAM</name>
<accession>A0AAQ4F3K1</accession>
<sequence length="75" mass="8679">MNKVHSERAADLYTKLLLSCEVTDYYESSGIWSFFVLDMVRLHGGQTQSIHKNGPFVLKEECKNNDCLNHTWSNK</sequence>
<evidence type="ECO:0000313" key="1">
    <source>
        <dbReference type="EMBL" id="KAK8781730.1"/>
    </source>
</evidence>
<evidence type="ECO:0000313" key="2">
    <source>
        <dbReference type="Proteomes" id="UP001321473"/>
    </source>
</evidence>